<proteinExistence type="predicted"/>
<dbReference type="PANTHER" id="PTHR36707">
    <property type="entry name" value="T20M3.17 PROTEIN"/>
    <property type="match status" value="1"/>
</dbReference>
<comment type="caution">
    <text evidence="2">The sequence shown here is derived from an EMBL/GenBank/DDBJ whole genome shotgun (WGS) entry which is preliminary data.</text>
</comment>
<accession>A0A835LW18</accession>
<feature type="compositionally biased region" description="Polar residues" evidence="1">
    <location>
        <begin position="38"/>
        <end position="53"/>
    </location>
</feature>
<keyword evidence="3" id="KW-1185">Reference proteome</keyword>
<dbReference type="Proteomes" id="UP000631114">
    <property type="component" value="Unassembled WGS sequence"/>
</dbReference>
<dbReference type="PANTHER" id="PTHR36707:SF1">
    <property type="entry name" value="T20M3.17 PROTEIN"/>
    <property type="match status" value="1"/>
</dbReference>
<evidence type="ECO:0000313" key="2">
    <source>
        <dbReference type="EMBL" id="KAF9609640.1"/>
    </source>
</evidence>
<gene>
    <name evidence="2" type="ORF">IFM89_017779</name>
</gene>
<feature type="region of interest" description="Disordered" evidence="1">
    <location>
        <begin position="1"/>
        <end position="54"/>
    </location>
</feature>
<dbReference type="AlphaFoldDB" id="A0A835LW18"/>
<dbReference type="EMBL" id="JADFTS010000004">
    <property type="protein sequence ID" value="KAF9609640.1"/>
    <property type="molecule type" value="Genomic_DNA"/>
</dbReference>
<dbReference type="OrthoDB" id="773993at2759"/>
<sequence length="466" mass="53202">MTEYSNKMISTRRDNSKQLPKRVVPTCPKKTNYDSHRGNNQLRSRGKGSSNLRRSNDVDDAWKLTKKSAAIFPESEEYGVDDQFDFEKWSGEGDCMWLFSDIKPPSLTCEDHLGTERLSFRLSISRNSVLSSINEISFFDGSRTDPIDEASLLLEKMPNLTIVRKNLEQVVPWQLSSSWNGMKEMSESSDEQSCYENSSDCESSWMSLSTDDASSGIWELDKMDACDSLIDVRTGWDVFQSEFPSPSYMRRCYSLVGSSDSNVSTLHEENQNSLSSDLLSEDVLQAAECDNDEPLFRPPESKFSWNSEVLFDCFCMSPRRVGSELGKCERFSAPKSVILRLQSQKFRDQKEEFSSSRSQVPTTFCSKIKHEKKNMRRTSNMPSKLRISVQNSTEKRPLEIQDDLDEPMRENIANDVLSTDYRELLEDCFLSIKDVPIETLVGLDEFNGHEGVNGNFDENSFSLDEL</sequence>
<name>A0A835LW18_9MAGN</name>
<protein>
    <submittedName>
        <fullName evidence="2">Uncharacterized protein</fullName>
    </submittedName>
</protein>
<reference evidence="2 3" key="1">
    <citation type="submission" date="2020-10" db="EMBL/GenBank/DDBJ databases">
        <title>The Coptis chinensis genome and diversification of protoberbering-type alkaloids.</title>
        <authorList>
            <person name="Wang B."/>
            <person name="Shu S."/>
            <person name="Song C."/>
            <person name="Liu Y."/>
        </authorList>
    </citation>
    <scope>NUCLEOTIDE SEQUENCE [LARGE SCALE GENOMIC DNA]</scope>
    <source>
        <strain evidence="2">HL-2020</strain>
        <tissue evidence="2">Leaf</tissue>
    </source>
</reference>
<organism evidence="2 3">
    <name type="scientific">Coptis chinensis</name>
    <dbReference type="NCBI Taxonomy" id="261450"/>
    <lineage>
        <taxon>Eukaryota</taxon>
        <taxon>Viridiplantae</taxon>
        <taxon>Streptophyta</taxon>
        <taxon>Embryophyta</taxon>
        <taxon>Tracheophyta</taxon>
        <taxon>Spermatophyta</taxon>
        <taxon>Magnoliopsida</taxon>
        <taxon>Ranunculales</taxon>
        <taxon>Ranunculaceae</taxon>
        <taxon>Coptidoideae</taxon>
        <taxon>Coptis</taxon>
    </lineage>
</organism>
<evidence type="ECO:0000313" key="3">
    <source>
        <dbReference type="Proteomes" id="UP000631114"/>
    </source>
</evidence>
<evidence type="ECO:0000256" key="1">
    <source>
        <dbReference type="SAM" id="MobiDB-lite"/>
    </source>
</evidence>